<dbReference type="PROSITE" id="PS00061">
    <property type="entry name" value="ADH_SHORT"/>
    <property type="match status" value="1"/>
</dbReference>
<dbReference type="OrthoDB" id="1669814at2759"/>
<keyword evidence="3" id="KW-0560">Oxidoreductase</keyword>
<dbReference type="AlphaFoldDB" id="A0A8J8W0U7"/>
<organism evidence="4 5">
    <name type="scientific">Penicillium ucsense</name>
    <dbReference type="NCBI Taxonomy" id="2839758"/>
    <lineage>
        <taxon>Eukaryota</taxon>
        <taxon>Fungi</taxon>
        <taxon>Dikarya</taxon>
        <taxon>Ascomycota</taxon>
        <taxon>Pezizomycotina</taxon>
        <taxon>Eurotiomycetes</taxon>
        <taxon>Eurotiomycetidae</taxon>
        <taxon>Eurotiales</taxon>
        <taxon>Aspergillaceae</taxon>
        <taxon>Penicillium</taxon>
    </lineage>
</organism>
<keyword evidence="2" id="KW-0521">NADP</keyword>
<dbReference type="PRINTS" id="PR00081">
    <property type="entry name" value="GDHRDH"/>
</dbReference>
<evidence type="ECO:0000256" key="3">
    <source>
        <dbReference type="ARBA" id="ARBA00023002"/>
    </source>
</evidence>
<dbReference type="GO" id="GO:0050664">
    <property type="term" value="F:oxidoreductase activity, acting on NAD(P)H, oxygen as acceptor"/>
    <property type="evidence" value="ECO:0007669"/>
    <property type="project" value="TreeGrafter"/>
</dbReference>
<dbReference type="GO" id="GO:0016616">
    <property type="term" value="F:oxidoreductase activity, acting on the CH-OH group of donors, NAD or NADP as acceptor"/>
    <property type="evidence" value="ECO:0007669"/>
    <property type="project" value="UniProtKB-ARBA"/>
</dbReference>
<keyword evidence="5" id="KW-1185">Reference proteome</keyword>
<gene>
    <name evidence="4" type="ORF">PECM_007190</name>
</gene>
<dbReference type="InterPro" id="IPR002347">
    <property type="entry name" value="SDR_fam"/>
</dbReference>
<reference evidence="4" key="1">
    <citation type="journal article" date="2020" name="Front. Microbiol.">
        <title>Gene regulatory networks of Penicillium echinulatum 2HH and Penicillium oxalicum 114-2 inferred by a computational biology approach.</title>
        <authorList>
            <person name="Lenz A.R."/>
            <person name="Galan-Vasquez E."/>
            <person name="Balbinot E."/>
            <person name="De Abreu F.P."/>
            <person name="De Oliveira N.S."/>
            <person name="Da Rosa L.O."/>
            <person name="De Avila E Silva S."/>
            <person name="Camassola M."/>
            <person name="Dillon A.J.P."/>
            <person name="Perez-Rueda E."/>
        </authorList>
    </citation>
    <scope>NUCLEOTIDE SEQUENCE</scope>
    <source>
        <strain evidence="4">S1M29</strain>
    </source>
</reference>
<dbReference type="Gene3D" id="3.40.50.720">
    <property type="entry name" value="NAD(P)-binding Rossmann-like Domain"/>
    <property type="match status" value="1"/>
</dbReference>
<evidence type="ECO:0000256" key="2">
    <source>
        <dbReference type="ARBA" id="ARBA00022857"/>
    </source>
</evidence>
<evidence type="ECO:0000313" key="4">
    <source>
        <dbReference type="EMBL" id="KAF7715258.1"/>
    </source>
</evidence>
<dbReference type="PANTHER" id="PTHR43008:SF10">
    <property type="entry name" value="CHAIN DEHYDROGENASE_OXIDOREDUCTASE, PUTATIVE (AFU_ORTHOLOGUE AFUA_2G15740)-RELATED"/>
    <property type="match status" value="1"/>
</dbReference>
<dbReference type="FunFam" id="3.40.50.720:FF:000245">
    <property type="entry name" value="Short chain dehydrogenase, putative"/>
    <property type="match status" value="1"/>
</dbReference>
<dbReference type="Proteomes" id="UP000631181">
    <property type="component" value="Unassembled WGS sequence"/>
</dbReference>
<dbReference type="InterPro" id="IPR020904">
    <property type="entry name" value="Sc_DH/Rdtase_CS"/>
</dbReference>
<dbReference type="Pfam" id="PF13561">
    <property type="entry name" value="adh_short_C2"/>
    <property type="match status" value="1"/>
</dbReference>
<dbReference type="SUPFAM" id="SSF51735">
    <property type="entry name" value="NAD(P)-binding Rossmann-fold domains"/>
    <property type="match status" value="2"/>
</dbReference>
<dbReference type="EMBL" id="WIWV01000063">
    <property type="protein sequence ID" value="KAF7715258.1"/>
    <property type="molecule type" value="Genomic_DNA"/>
</dbReference>
<dbReference type="PANTHER" id="PTHR43008">
    <property type="entry name" value="BENZIL REDUCTASE"/>
    <property type="match status" value="1"/>
</dbReference>
<dbReference type="InterPro" id="IPR036291">
    <property type="entry name" value="NAD(P)-bd_dom_sf"/>
</dbReference>
<comment type="similarity">
    <text evidence="1">Belongs to the short-chain dehydrogenases/reductases (SDR) family.</text>
</comment>
<comment type="caution">
    <text evidence="4">The sequence shown here is derived from an EMBL/GenBank/DDBJ whole genome shotgun (WGS) entry which is preliminary data.</text>
</comment>
<name>A0A8J8W0U7_9EURO</name>
<protein>
    <submittedName>
        <fullName evidence="4">Uncharacterized protein</fullName>
    </submittedName>
</protein>
<sequence>MSAHCLRARSLLNCPRFLRRRWTVGSEYHLSSVNLHTCRALSCTSVTRNLSNPPDTPEDHDRIQAKLPLKSILRNARRFRDFDMEGRVYAITGGGRGLGLAMGEALIEAGAKGIVIIQDLCFDLQDFTTYTPTTLILSTLTSVDRGRQSEIELRNHYTVYALDRLESPHPDFLKVKEKAEKEYDSAIEYIRIDVRDNTQVHNTFAAIAAQEKRLDGLIAAAGINHLQPALDHSQQALNDVLSINYTGVFNSATAAARQMFNYHTKGSILLVASMSGLIANKGMTSPVYNSSKAAVVQLARSLAMEWGRYGVRVNSLCPGHIITPMVEDVFRKNPEARAIWEAENMLGRLAMPEEFRGAAMFCLSDASSFMTGSTLVIDGGHTAW</sequence>
<dbReference type="PRINTS" id="PR00080">
    <property type="entry name" value="SDRFAMILY"/>
</dbReference>
<evidence type="ECO:0000313" key="5">
    <source>
        <dbReference type="Proteomes" id="UP000631181"/>
    </source>
</evidence>
<accession>A0A8J8W0U7</accession>
<proteinExistence type="inferred from homology"/>
<evidence type="ECO:0000256" key="1">
    <source>
        <dbReference type="ARBA" id="ARBA00006484"/>
    </source>
</evidence>